<feature type="region of interest" description="Disordered" evidence="8">
    <location>
        <begin position="160"/>
        <end position="193"/>
    </location>
</feature>
<feature type="compositionally biased region" description="Gly residues" evidence="8">
    <location>
        <begin position="512"/>
        <end position="531"/>
    </location>
</feature>
<feature type="region of interest" description="Disordered" evidence="8">
    <location>
        <begin position="367"/>
        <end position="392"/>
    </location>
</feature>
<proteinExistence type="predicted"/>
<dbReference type="Gene3D" id="3.30.160.60">
    <property type="entry name" value="Classic Zinc Finger"/>
    <property type="match status" value="2"/>
</dbReference>
<reference evidence="11" key="1">
    <citation type="submission" date="2019-07" db="EMBL/GenBank/DDBJ databases">
        <authorList>
            <person name="Palmer J.M."/>
        </authorList>
    </citation>
    <scope>NUCLEOTIDE SEQUENCE</scope>
    <source>
        <strain evidence="11">PC9</strain>
    </source>
</reference>
<evidence type="ECO:0000313" key="12">
    <source>
        <dbReference type="Proteomes" id="UP000623687"/>
    </source>
</evidence>
<gene>
    <name evidence="11" type="ORF">PC9H_011276</name>
</gene>
<dbReference type="OrthoDB" id="6365676at2759"/>
<evidence type="ECO:0000256" key="8">
    <source>
        <dbReference type="SAM" id="MobiDB-lite"/>
    </source>
</evidence>
<keyword evidence="6" id="KW-0539">Nucleus</keyword>
<dbReference type="PROSITE" id="PS50157">
    <property type="entry name" value="ZINC_FINGER_C2H2_2"/>
    <property type="match status" value="2"/>
</dbReference>
<dbReference type="AlphaFoldDB" id="A0A8H6ZLG8"/>
<sequence length="560" mass="58575">MAGDHQCSVCQATFTRPQHVARHMRSHTGDKPYKCPFCVDQFARSDLLSRHVNKAHASEKPSSGTATQKKAASRATTSKQSCDQCVQSNSPCNGSYPCSQCTQNTIRCTFVKFHRQTAPIGPGHNPTDAHLTSSTLPASTAPTDPLDPAALPTPPMFRDPTSASMYTSPFPPSTSYLPDDTPHPDLPKPSGADFAKYKSQAEYIRRLPLFQPAVDAPPPTSTATPGWGDEPSATTAADPSISPEVDYAGDARRLSMEFSSDSSASPSPTWSSVRLPPDISAHQHPYPYHATHAHTHSNDLQDALSANFGHDDGGCGFASALGLMSLEDPGALAGCYGSDADSDAVASFFAMYAMDPFPDNPGCTPMPRKPAPSGASRLARPHLDTPDAQFPGVCGEEEERHALGDSWTTYLRTPPDAPIAPSACNEPNERVCALVCASTDFASAAPGSTPQPYHRARVSSLPRAVHGDADDLGAYAPAVCARRAPLRLSLGPRQARGAGVAVAVDAGDASGGKVGAGAGAGGSGSGSGGGAESARPSFKRLASRTLGPEHAKRQTPNAKR</sequence>
<dbReference type="Proteomes" id="UP000623687">
    <property type="component" value="Unassembled WGS sequence"/>
</dbReference>
<dbReference type="GeneID" id="59381094"/>
<feature type="region of interest" description="Disordered" evidence="8">
    <location>
        <begin position="512"/>
        <end position="560"/>
    </location>
</feature>
<evidence type="ECO:0000256" key="2">
    <source>
        <dbReference type="ARBA" id="ARBA00022771"/>
    </source>
</evidence>
<evidence type="ECO:0000256" key="7">
    <source>
        <dbReference type="PROSITE-ProRule" id="PRU00042"/>
    </source>
</evidence>
<feature type="domain" description="C2H2-type" evidence="10">
    <location>
        <begin position="33"/>
        <end position="61"/>
    </location>
</feature>
<feature type="domain" description="C2H2-type" evidence="10">
    <location>
        <begin position="5"/>
        <end position="32"/>
    </location>
</feature>
<comment type="caution">
    <text evidence="11">The sequence shown here is derived from an EMBL/GenBank/DDBJ whole genome shotgun (WGS) entry which is preliminary data.</text>
</comment>
<keyword evidence="2 7" id="KW-0863">Zinc-finger</keyword>
<evidence type="ECO:0000256" key="1">
    <source>
        <dbReference type="ARBA" id="ARBA00022723"/>
    </source>
</evidence>
<feature type="region of interest" description="Disordered" evidence="8">
    <location>
        <begin position="52"/>
        <end position="80"/>
    </location>
</feature>
<dbReference type="InterPro" id="IPR036864">
    <property type="entry name" value="Zn2-C6_fun-type_DNA-bd_sf"/>
</dbReference>
<evidence type="ECO:0000259" key="9">
    <source>
        <dbReference type="PROSITE" id="PS50048"/>
    </source>
</evidence>
<keyword evidence="5" id="KW-0804">Transcription</keyword>
<keyword evidence="4" id="KW-0805">Transcription regulation</keyword>
<dbReference type="SUPFAM" id="SSF57701">
    <property type="entry name" value="Zn2/Cys6 DNA-binding domain"/>
    <property type="match status" value="1"/>
</dbReference>
<feature type="region of interest" description="Disordered" evidence="8">
    <location>
        <begin position="256"/>
        <end position="285"/>
    </location>
</feature>
<evidence type="ECO:0000256" key="3">
    <source>
        <dbReference type="ARBA" id="ARBA00022833"/>
    </source>
</evidence>
<dbReference type="RefSeq" id="XP_036626616.1">
    <property type="nucleotide sequence ID" value="XM_036780761.1"/>
</dbReference>
<dbReference type="FunFam" id="3.30.160.60:FF:002343">
    <property type="entry name" value="Zinc finger protein 33A"/>
    <property type="match status" value="1"/>
</dbReference>
<organism evidence="11 12">
    <name type="scientific">Pleurotus ostreatus</name>
    <name type="common">Oyster mushroom</name>
    <name type="synonym">White-rot fungus</name>
    <dbReference type="NCBI Taxonomy" id="5322"/>
    <lineage>
        <taxon>Eukaryota</taxon>
        <taxon>Fungi</taxon>
        <taxon>Dikarya</taxon>
        <taxon>Basidiomycota</taxon>
        <taxon>Agaricomycotina</taxon>
        <taxon>Agaricomycetes</taxon>
        <taxon>Agaricomycetidae</taxon>
        <taxon>Agaricales</taxon>
        <taxon>Pleurotineae</taxon>
        <taxon>Pleurotaceae</taxon>
        <taxon>Pleurotus</taxon>
    </lineage>
</organism>
<feature type="compositionally biased region" description="Polar residues" evidence="8">
    <location>
        <begin position="60"/>
        <end position="80"/>
    </location>
</feature>
<feature type="compositionally biased region" description="Low complexity" evidence="8">
    <location>
        <begin position="256"/>
        <end position="272"/>
    </location>
</feature>
<feature type="region of interest" description="Disordered" evidence="8">
    <location>
        <begin position="119"/>
        <end position="145"/>
    </location>
</feature>
<keyword evidence="3" id="KW-0862">Zinc</keyword>
<feature type="region of interest" description="Disordered" evidence="8">
    <location>
        <begin position="209"/>
        <end position="243"/>
    </location>
</feature>
<evidence type="ECO:0000259" key="10">
    <source>
        <dbReference type="PROSITE" id="PS50157"/>
    </source>
</evidence>
<dbReference type="EMBL" id="JACETU010000009">
    <property type="protein sequence ID" value="KAF7420758.1"/>
    <property type="molecule type" value="Genomic_DNA"/>
</dbReference>
<feature type="compositionally biased region" description="Low complexity" evidence="8">
    <location>
        <begin position="129"/>
        <end position="145"/>
    </location>
</feature>
<dbReference type="PROSITE" id="PS00028">
    <property type="entry name" value="ZINC_FINGER_C2H2_1"/>
    <property type="match status" value="2"/>
</dbReference>
<dbReference type="VEuPathDB" id="FungiDB:PC9H_011276"/>
<dbReference type="PANTHER" id="PTHR47660">
    <property type="entry name" value="TRANSCRIPTION FACTOR WITH C2H2 AND ZN(2)-CYS(6) DNA BINDING DOMAIN (EUROFUNG)-RELATED-RELATED"/>
    <property type="match status" value="1"/>
</dbReference>
<dbReference type="InterPro" id="IPR013087">
    <property type="entry name" value="Znf_C2H2_type"/>
</dbReference>
<dbReference type="PROSITE" id="PS50048">
    <property type="entry name" value="ZN2_CY6_FUNGAL_2"/>
    <property type="match status" value="1"/>
</dbReference>
<dbReference type="GO" id="GO:0008270">
    <property type="term" value="F:zinc ion binding"/>
    <property type="evidence" value="ECO:0007669"/>
    <property type="project" value="UniProtKB-KW"/>
</dbReference>
<name>A0A8H6ZLG8_PLEOS</name>
<keyword evidence="12" id="KW-1185">Reference proteome</keyword>
<dbReference type="SMART" id="SM00355">
    <property type="entry name" value="ZnF_C2H2"/>
    <property type="match status" value="2"/>
</dbReference>
<evidence type="ECO:0000256" key="5">
    <source>
        <dbReference type="ARBA" id="ARBA00023163"/>
    </source>
</evidence>
<protein>
    <submittedName>
        <fullName evidence="11">Uncharacterized protein</fullName>
    </submittedName>
</protein>
<evidence type="ECO:0000313" key="11">
    <source>
        <dbReference type="EMBL" id="KAF7420758.1"/>
    </source>
</evidence>
<dbReference type="PANTHER" id="PTHR47660:SF2">
    <property type="entry name" value="TRANSCRIPTION FACTOR WITH C2H2 AND ZN(2)-CYS(6) DNA BINDING DOMAIN (EUROFUNG)"/>
    <property type="match status" value="1"/>
</dbReference>
<accession>A0A8H6ZLG8</accession>
<dbReference type="InterPro" id="IPR001138">
    <property type="entry name" value="Zn2Cys6_DnaBD"/>
</dbReference>
<evidence type="ECO:0000256" key="4">
    <source>
        <dbReference type="ARBA" id="ARBA00023015"/>
    </source>
</evidence>
<evidence type="ECO:0000256" key="6">
    <source>
        <dbReference type="ARBA" id="ARBA00023242"/>
    </source>
</evidence>
<dbReference type="InterPro" id="IPR036236">
    <property type="entry name" value="Znf_C2H2_sf"/>
</dbReference>
<dbReference type="GO" id="GO:0000981">
    <property type="term" value="F:DNA-binding transcription factor activity, RNA polymerase II-specific"/>
    <property type="evidence" value="ECO:0007669"/>
    <property type="project" value="InterPro"/>
</dbReference>
<dbReference type="SUPFAM" id="SSF57667">
    <property type="entry name" value="beta-beta-alpha zinc fingers"/>
    <property type="match status" value="1"/>
</dbReference>
<feature type="domain" description="Zn(2)-C6 fungal-type" evidence="9">
    <location>
        <begin position="81"/>
        <end position="110"/>
    </location>
</feature>
<keyword evidence="1" id="KW-0479">Metal-binding</keyword>